<name>A0A2T9ZCR4_9FUNG</name>
<dbReference type="AlphaFoldDB" id="A0A2T9ZCR4"/>
<reference evidence="1 2" key="1">
    <citation type="journal article" date="2018" name="MBio">
        <title>Comparative Genomics Reveals the Core Gene Toolbox for the Fungus-Insect Symbiosis.</title>
        <authorList>
            <person name="Wang Y."/>
            <person name="Stata M."/>
            <person name="Wang W."/>
            <person name="Stajich J.E."/>
            <person name="White M.M."/>
            <person name="Moncalvo J.M."/>
        </authorList>
    </citation>
    <scope>NUCLEOTIDE SEQUENCE [LARGE SCALE GENOMIC DNA]</scope>
    <source>
        <strain evidence="1 2">SC-DP-2</strain>
    </source>
</reference>
<accession>A0A2T9ZCR4</accession>
<protein>
    <submittedName>
        <fullName evidence="1">Uncharacterized protein</fullName>
    </submittedName>
</protein>
<dbReference type="Proteomes" id="UP000245609">
    <property type="component" value="Unassembled WGS sequence"/>
</dbReference>
<organism evidence="1 2">
    <name type="scientific">Smittium megazygosporum</name>
    <dbReference type="NCBI Taxonomy" id="133381"/>
    <lineage>
        <taxon>Eukaryota</taxon>
        <taxon>Fungi</taxon>
        <taxon>Fungi incertae sedis</taxon>
        <taxon>Zoopagomycota</taxon>
        <taxon>Kickxellomycotina</taxon>
        <taxon>Harpellomycetes</taxon>
        <taxon>Harpellales</taxon>
        <taxon>Legeriomycetaceae</taxon>
        <taxon>Smittium</taxon>
    </lineage>
</organism>
<keyword evidence="2" id="KW-1185">Reference proteome</keyword>
<feature type="non-terminal residue" evidence="1">
    <location>
        <position position="50"/>
    </location>
</feature>
<evidence type="ECO:0000313" key="2">
    <source>
        <dbReference type="Proteomes" id="UP000245609"/>
    </source>
</evidence>
<gene>
    <name evidence="1" type="ORF">BB560_003209</name>
</gene>
<dbReference type="EMBL" id="MBFS01000501">
    <property type="protein sequence ID" value="PVV02340.1"/>
    <property type="molecule type" value="Genomic_DNA"/>
</dbReference>
<sequence length="50" mass="5628">MTLNGMTVRLVSNIRNPYTFKAYAQKSKSHESNIQVLSLCVSTLNGNRNK</sequence>
<proteinExistence type="predicted"/>
<evidence type="ECO:0000313" key="1">
    <source>
        <dbReference type="EMBL" id="PVV02340.1"/>
    </source>
</evidence>
<comment type="caution">
    <text evidence="1">The sequence shown here is derived from an EMBL/GenBank/DDBJ whole genome shotgun (WGS) entry which is preliminary data.</text>
</comment>